<dbReference type="PANTHER" id="PTHR43392">
    <property type="entry name" value="AAA-TYPE ATPASE FAMILY PROTEIN / ANKYRIN REPEAT FAMILY PROTEIN"/>
    <property type="match status" value="1"/>
</dbReference>
<dbReference type="OrthoDB" id="9806903at2"/>
<dbReference type="GeneID" id="49382840"/>
<keyword evidence="6" id="KW-1185">Reference proteome</keyword>
<dbReference type="Gene3D" id="3.40.50.300">
    <property type="entry name" value="P-loop containing nucleotide triphosphate hydrolases"/>
    <property type="match status" value="2"/>
</dbReference>
<evidence type="ECO:0000256" key="4">
    <source>
        <dbReference type="SAM" id="MobiDB-lite"/>
    </source>
</evidence>
<feature type="compositionally biased region" description="Low complexity" evidence="4">
    <location>
        <begin position="872"/>
        <end position="882"/>
    </location>
</feature>
<keyword evidence="3" id="KW-0067">ATP-binding</keyword>
<evidence type="ECO:0000256" key="2">
    <source>
        <dbReference type="ARBA" id="ARBA00022741"/>
    </source>
</evidence>
<dbReference type="InterPro" id="IPR000641">
    <property type="entry name" value="CbxX/CfxQ"/>
</dbReference>
<dbReference type="InterPro" id="IPR003593">
    <property type="entry name" value="AAA+_ATPase"/>
</dbReference>
<evidence type="ECO:0000313" key="5">
    <source>
        <dbReference type="EMBL" id="ATZ23635.1"/>
    </source>
</evidence>
<dbReference type="PANTHER" id="PTHR43392:SF2">
    <property type="entry name" value="AAA-TYPE ATPASE FAMILY PROTEIN _ ANKYRIN REPEAT FAMILY PROTEIN"/>
    <property type="match status" value="1"/>
</dbReference>
<protein>
    <submittedName>
        <fullName evidence="5">Stage V sporulation protein K</fullName>
    </submittedName>
</protein>
<dbReference type="EMBL" id="CP024985">
    <property type="protein sequence ID" value="ATZ23635.1"/>
    <property type="molecule type" value="Genomic_DNA"/>
</dbReference>
<sequence>MTGPATPPAPGPGPAVERFPAAALRGGEPFAVLYGPGVDDVFVDGGHQVCTLEETLWRLLRAEGYERIVFSSLSDPVYFRDDASRDRSRRAAAPRRAAPRTMRHPQLRGPLGGMLVSGLGAGGGTGERGADPAGAAGATGPAPSAAGVSDPFGVMTLAGYLRGRGQRTAVVFPYAEEVLRHHNAARQLAHAMADWSQQSDGHNLWVLVFRRPTLEAVAGFVAGQGGFPLLETFVRQQMETPGRPGTARIGFPQAAEVERLIHATRLRDGLRIGDWRELAPIVRVMAGQPWKARTWRTELVRLARQGGALDADAVRGWVEGADTDPRPAWERLDALPGLDAVKRHFERLRAQVEAAAALREAGHTAAAEPPALHLVFAGNPGTGKTTVARLVGEVYRDLGLLGRGHVVEAKVRDLVAGYVGQTAALIDETVERALDGVLFIDEAYGLSDQRDGFGGEAIQTLISRMENDRGRLAVVAAGYPDKMEEFLEANPGLRSRFPTVLDFTDYPPDTLLAILLGRLTRRGPRPSPEAEEELARIVAGMYRTRDATFGNAREMRTLADEVYALWAARVRRHVDRPVVPGDIPEAYRTHLAPPAPDPDGLLAELDRYVGLGPVRGHLTQLANRLRLRQARGGEGFAAPHLLFTGPPGTGKTTVARLVGRMFRDLGLLRKGHVLEVTRAELVGVHIGETAPKVQKAVQDALDGVLFIDEAYSLARDSSYGGYGAEAIDTLTREMEHWRGRLVVIAAGYPREMAEFLDANSGLKSRFTEPIPFPPYSTADLVEILRRSAAAEGYALGAGVADRAARWLERGRAADPAGFGNARTVRGLLEVMEGRMAARFAQHGWPQGPGPDSGTGSGPAPVVPLEFEPADVPDPAAGGPLTG</sequence>
<feature type="region of interest" description="Disordered" evidence="4">
    <location>
        <begin position="841"/>
        <end position="882"/>
    </location>
</feature>
<dbReference type="SMART" id="SM00382">
    <property type="entry name" value="AAA"/>
    <property type="match status" value="2"/>
</dbReference>
<feature type="compositionally biased region" description="Basic residues" evidence="4">
    <location>
        <begin position="87"/>
        <end position="106"/>
    </location>
</feature>
<feature type="compositionally biased region" description="Low complexity" evidence="4">
    <location>
        <begin position="131"/>
        <end position="145"/>
    </location>
</feature>
<dbReference type="FunFam" id="3.40.50.300:FF:000216">
    <property type="entry name" value="Type VII secretion ATPase EccA"/>
    <property type="match status" value="2"/>
</dbReference>
<dbReference type="KEGG" id="slx:SLAV_08825"/>
<dbReference type="CDD" id="cd00009">
    <property type="entry name" value="AAA"/>
    <property type="match status" value="2"/>
</dbReference>
<evidence type="ECO:0000256" key="3">
    <source>
        <dbReference type="ARBA" id="ARBA00022840"/>
    </source>
</evidence>
<comment type="similarity">
    <text evidence="1">Belongs to the CbxX/CfxQ family.</text>
</comment>
<dbReference type="InterPro" id="IPR027417">
    <property type="entry name" value="P-loop_NTPase"/>
</dbReference>
<organism evidence="5 6">
    <name type="scientific">Streptomyces lavendulae subsp. lavendulae</name>
    <dbReference type="NCBI Taxonomy" id="58340"/>
    <lineage>
        <taxon>Bacteria</taxon>
        <taxon>Bacillati</taxon>
        <taxon>Actinomycetota</taxon>
        <taxon>Actinomycetes</taxon>
        <taxon>Kitasatosporales</taxon>
        <taxon>Streptomycetaceae</taxon>
        <taxon>Streptomyces</taxon>
    </lineage>
</organism>
<evidence type="ECO:0000256" key="1">
    <source>
        <dbReference type="ARBA" id="ARBA00010378"/>
    </source>
</evidence>
<name>A0A2K8PDD1_STRLA</name>
<feature type="region of interest" description="Disordered" evidence="4">
    <location>
        <begin position="82"/>
        <end position="145"/>
    </location>
</feature>
<reference evidence="5 6" key="1">
    <citation type="submission" date="2017-11" db="EMBL/GenBank/DDBJ databases">
        <title>Complete genome sequence of Streptomyces lavendulae subsp. lavendulae CCM 3239 (formerly 'Streptomyces aureofaciens CCM 3239'), the producer of the angucycline-type antibiotic auricin.</title>
        <authorList>
            <person name="Busche T."/>
            <person name="Novakova R."/>
            <person name="Al'Dilaimi A."/>
            <person name="Homerova D."/>
            <person name="Feckova L."/>
            <person name="Rezuchova B."/>
            <person name="Mingyar E."/>
            <person name="Csolleiova D."/>
            <person name="Bekeova C."/>
            <person name="Winkler A."/>
            <person name="Sevcikova B."/>
            <person name="Kalinowski J."/>
            <person name="Kormanec J."/>
            <person name="Ruckert C."/>
        </authorList>
    </citation>
    <scope>NUCLEOTIDE SEQUENCE [LARGE SCALE GENOMIC DNA]</scope>
    <source>
        <strain evidence="5 6">CCM 3239</strain>
    </source>
</reference>
<dbReference type="AlphaFoldDB" id="A0A2K8PDD1"/>
<dbReference type="PRINTS" id="PR00819">
    <property type="entry name" value="CBXCFQXSUPER"/>
</dbReference>
<dbReference type="SUPFAM" id="SSF52540">
    <property type="entry name" value="P-loop containing nucleoside triphosphate hydrolases"/>
    <property type="match status" value="2"/>
</dbReference>
<dbReference type="RefSeq" id="WP_063760354.1">
    <property type="nucleotide sequence ID" value="NZ_CP024985.1"/>
</dbReference>
<keyword evidence="2" id="KW-0547">Nucleotide-binding</keyword>
<dbReference type="GO" id="GO:0005524">
    <property type="term" value="F:ATP binding"/>
    <property type="evidence" value="ECO:0007669"/>
    <property type="project" value="UniProtKB-KW"/>
</dbReference>
<dbReference type="GO" id="GO:0016887">
    <property type="term" value="F:ATP hydrolysis activity"/>
    <property type="evidence" value="ECO:0007669"/>
    <property type="project" value="InterPro"/>
</dbReference>
<proteinExistence type="inferred from homology"/>
<dbReference type="Gene3D" id="1.10.8.60">
    <property type="match status" value="2"/>
</dbReference>
<evidence type="ECO:0000313" key="6">
    <source>
        <dbReference type="Proteomes" id="UP000231791"/>
    </source>
</evidence>
<dbReference type="Proteomes" id="UP000231791">
    <property type="component" value="Chromosome"/>
</dbReference>
<dbReference type="InterPro" id="IPR050773">
    <property type="entry name" value="CbxX/CfxQ_RuBisCO_ESX"/>
</dbReference>
<gene>
    <name evidence="5" type="primary">spoVK1</name>
    <name evidence="5" type="ORF">SLAV_08825</name>
</gene>
<accession>A0A2K8PDD1</accession>
<dbReference type="InterPro" id="IPR003959">
    <property type="entry name" value="ATPase_AAA_core"/>
</dbReference>
<dbReference type="Pfam" id="PF00004">
    <property type="entry name" value="AAA"/>
    <property type="match status" value="2"/>
</dbReference>
<dbReference type="InterPro" id="IPR041627">
    <property type="entry name" value="AAA_lid_6"/>
</dbReference>
<dbReference type="Pfam" id="PF17866">
    <property type="entry name" value="AAA_lid_6"/>
    <property type="match status" value="1"/>
</dbReference>